<feature type="domain" description="Galactose-1-phosphate uridyl transferase N-terminal" evidence="9">
    <location>
        <begin position="3"/>
        <end position="174"/>
    </location>
</feature>
<dbReference type="Pfam" id="PF02744">
    <property type="entry name" value="GalP_UDP_tr_C"/>
    <property type="match status" value="1"/>
</dbReference>
<dbReference type="RefSeq" id="WP_152299417.1">
    <property type="nucleotide sequence ID" value="NZ_CP041166.1"/>
</dbReference>
<evidence type="ECO:0000259" key="10">
    <source>
        <dbReference type="Pfam" id="PF02744"/>
    </source>
</evidence>
<dbReference type="InterPro" id="IPR001937">
    <property type="entry name" value="GalP_UDPtransf1"/>
</dbReference>
<evidence type="ECO:0000313" key="12">
    <source>
        <dbReference type="Proteomes" id="UP000326061"/>
    </source>
</evidence>
<name>A0AAJ4A3N0_9BACT</name>
<evidence type="ECO:0000256" key="5">
    <source>
        <dbReference type="ARBA" id="ARBA00022833"/>
    </source>
</evidence>
<dbReference type="PANTHER" id="PTHR42763">
    <property type="entry name" value="ADP-GLUCOSE PHOSPHORYLASE"/>
    <property type="match status" value="1"/>
</dbReference>
<sequence length="341" mass="39373">MSEIRRDRFYNRYVLIAPERLHRPDLHVNSSTHKIPKSRCPFCEGNESLTPKEIFALRDNSADSVGWKTRVIPNFYKAVQIELEDISQRDGMFEHIPGVGAHEILIDSVCHECTMQKLEVASIENWLRTIIIRIEDLKKDKRLIYLSIFKNHGSSAGATQEHPHTQILALPITPQNEQSFLKHNMRYYRRHGRGKVEDMLYNELLAQERVLYNKGSFGAFCPYASAYPFEVMIAPKKNIASLEYCSRDDLLSLADCIKVVFSKLHAQLGDFDYNLYFNIPPINPNFENESYMSYLHKNYRFSIRITPRIYTLGGFEISTDMAINPVSPEECAALLNSKDAK</sequence>
<dbReference type="GO" id="GO:0006012">
    <property type="term" value="P:galactose metabolic process"/>
    <property type="evidence" value="ECO:0007669"/>
    <property type="project" value="InterPro"/>
</dbReference>
<dbReference type="Proteomes" id="UP000326061">
    <property type="component" value="Chromosome"/>
</dbReference>
<dbReference type="KEGG" id="suln:FJR47_05335"/>
<accession>A0AAJ4A3N0</accession>
<evidence type="ECO:0000256" key="1">
    <source>
        <dbReference type="ARBA" id="ARBA00010951"/>
    </source>
</evidence>
<dbReference type="PIRSF" id="PIRSF000808">
    <property type="entry name" value="GalT"/>
    <property type="match status" value="1"/>
</dbReference>
<evidence type="ECO:0000256" key="4">
    <source>
        <dbReference type="ARBA" id="ARBA00022723"/>
    </source>
</evidence>
<dbReference type="Gene3D" id="3.30.428.10">
    <property type="entry name" value="HIT-like"/>
    <property type="match status" value="2"/>
</dbReference>
<keyword evidence="2" id="KW-0808">Transferase</keyword>
<comment type="cofactor">
    <cofactor evidence="8">
        <name>Zn(2+)</name>
        <dbReference type="ChEBI" id="CHEBI:29105"/>
    </cofactor>
    <text evidence="8">Binds 1 zinc ion per subunit.</text>
</comment>
<gene>
    <name evidence="11" type="ORF">FJR47_05335</name>
</gene>
<dbReference type="AlphaFoldDB" id="A0AAJ4A3N0"/>
<evidence type="ECO:0000259" key="9">
    <source>
        <dbReference type="Pfam" id="PF01087"/>
    </source>
</evidence>
<keyword evidence="3 11" id="KW-0548">Nucleotidyltransferase</keyword>
<feature type="active site" description="Tele-UMP-histidine intermediate" evidence="7">
    <location>
        <position position="164"/>
    </location>
</feature>
<comment type="similarity">
    <text evidence="1">Belongs to the galactose-1-phosphate uridylyltransferase type 1 family.</text>
</comment>
<evidence type="ECO:0000256" key="8">
    <source>
        <dbReference type="PIRSR" id="PIRSR000808-3"/>
    </source>
</evidence>
<evidence type="ECO:0000256" key="7">
    <source>
        <dbReference type="PIRSR" id="PIRSR000808-1"/>
    </source>
</evidence>
<dbReference type="InterPro" id="IPR005849">
    <property type="entry name" value="GalP_Utransf_N"/>
</dbReference>
<dbReference type="PANTHER" id="PTHR42763:SF2">
    <property type="entry name" value="ADP-GLUCOSE PHOSPHORYLASE"/>
    <property type="match status" value="1"/>
</dbReference>
<evidence type="ECO:0000256" key="2">
    <source>
        <dbReference type="ARBA" id="ARBA00022679"/>
    </source>
</evidence>
<keyword evidence="4 8" id="KW-0479">Metal-binding</keyword>
<evidence type="ECO:0000256" key="6">
    <source>
        <dbReference type="ARBA" id="ARBA00023277"/>
    </source>
</evidence>
<evidence type="ECO:0000313" key="11">
    <source>
        <dbReference type="EMBL" id="QFR43354.1"/>
    </source>
</evidence>
<dbReference type="InterPro" id="IPR005850">
    <property type="entry name" value="GalP_Utransf_C"/>
</dbReference>
<dbReference type="InterPro" id="IPR036265">
    <property type="entry name" value="HIT-like_sf"/>
</dbReference>
<dbReference type="EMBL" id="CP041166">
    <property type="protein sequence ID" value="QFR43354.1"/>
    <property type="molecule type" value="Genomic_DNA"/>
</dbReference>
<feature type="binding site" evidence="8">
    <location>
        <position position="40"/>
    </location>
    <ligand>
        <name>Zn(2+)</name>
        <dbReference type="ChEBI" id="CHEBI:29105"/>
    </ligand>
</feature>
<keyword evidence="12" id="KW-1185">Reference proteome</keyword>
<dbReference type="GO" id="GO:0008108">
    <property type="term" value="F:UDP-glucose:hexose-1-phosphate uridylyltransferase activity"/>
    <property type="evidence" value="ECO:0007669"/>
    <property type="project" value="InterPro"/>
</dbReference>
<proteinExistence type="inferred from homology"/>
<dbReference type="InterPro" id="IPR053177">
    <property type="entry name" value="ADP-glucose_phosphorylase"/>
</dbReference>
<keyword evidence="5 8" id="KW-0862">Zinc</keyword>
<feature type="binding site" evidence="8">
    <location>
        <position position="111"/>
    </location>
    <ligand>
        <name>Zn(2+)</name>
        <dbReference type="ChEBI" id="CHEBI:29105"/>
    </ligand>
</feature>
<protein>
    <submittedName>
        <fullName evidence="11">Galactose-1-phosphate uridylyltransferase</fullName>
    </submittedName>
</protein>
<feature type="domain" description="Galactose-1-phosphate uridyl transferase C-terminal" evidence="10">
    <location>
        <begin position="183"/>
        <end position="317"/>
    </location>
</feature>
<organism evidence="11 12">
    <name type="scientific">Sulfurimonas xiamenensis</name>
    <dbReference type="NCBI Taxonomy" id="2590021"/>
    <lineage>
        <taxon>Bacteria</taxon>
        <taxon>Pseudomonadati</taxon>
        <taxon>Campylobacterota</taxon>
        <taxon>Epsilonproteobacteria</taxon>
        <taxon>Campylobacterales</taxon>
        <taxon>Sulfurimonadaceae</taxon>
        <taxon>Sulfurimonas</taxon>
    </lineage>
</organism>
<evidence type="ECO:0000256" key="3">
    <source>
        <dbReference type="ARBA" id="ARBA00022695"/>
    </source>
</evidence>
<dbReference type="GO" id="GO:0008270">
    <property type="term" value="F:zinc ion binding"/>
    <property type="evidence" value="ECO:0007669"/>
    <property type="project" value="InterPro"/>
</dbReference>
<dbReference type="SUPFAM" id="SSF54197">
    <property type="entry name" value="HIT-like"/>
    <property type="match status" value="2"/>
</dbReference>
<feature type="binding site" evidence="8">
    <location>
        <position position="43"/>
    </location>
    <ligand>
        <name>Zn(2+)</name>
        <dbReference type="ChEBI" id="CHEBI:29105"/>
    </ligand>
</feature>
<feature type="binding site" evidence="8">
    <location>
        <position position="162"/>
    </location>
    <ligand>
        <name>Zn(2+)</name>
        <dbReference type="ChEBI" id="CHEBI:29105"/>
    </ligand>
</feature>
<dbReference type="Pfam" id="PF01087">
    <property type="entry name" value="GalP_UDP_transf"/>
    <property type="match status" value="1"/>
</dbReference>
<keyword evidence="6" id="KW-0119">Carbohydrate metabolism</keyword>
<reference evidence="12" key="1">
    <citation type="submission" date="2019-06" db="EMBL/GenBank/DDBJ databases">
        <title>Sulfurimonas gotlandica sp. nov., a chemoautotrophic and psychrotolerant epsilonproteobacterium isolated from a pelagic redoxcline, and an emended description of the genus Sulfurimonas.</title>
        <authorList>
            <person name="Wang S."/>
            <person name="Jiang L."/>
            <person name="Shao Z."/>
        </authorList>
    </citation>
    <scope>NUCLEOTIDE SEQUENCE [LARGE SCALE GENOMIC DNA]</scope>
    <source>
        <strain evidence="12">1-1N</strain>
    </source>
</reference>